<feature type="region of interest" description="Disordered" evidence="6">
    <location>
        <begin position="406"/>
        <end position="430"/>
    </location>
</feature>
<feature type="transmembrane region" description="Helical" evidence="7">
    <location>
        <begin position="102"/>
        <end position="122"/>
    </location>
</feature>
<comment type="subcellular location">
    <subcellularLocation>
        <location evidence="1">Membrane</location>
        <topology evidence="1">Multi-pass membrane protein</topology>
    </subcellularLocation>
</comment>
<feature type="compositionally biased region" description="Polar residues" evidence="6">
    <location>
        <begin position="411"/>
        <end position="423"/>
    </location>
</feature>
<dbReference type="PANTHER" id="PTHR33048:SF129">
    <property type="entry name" value="INTEGRAL MEMBRANE PROTEIN-RELATED"/>
    <property type="match status" value="1"/>
</dbReference>
<feature type="transmembrane region" description="Helical" evidence="7">
    <location>
        <begin position="189"/>
        <end position="211"/>
    </location>
</feature>
<accession>A0ABR4PNP8</accession>
<evidence type="ECO:0000256" key="5">
    <source>
        <dbReference type="ARBA" id="ARBA00038359"/>
    </source>
</evidence>
<reference evidence="9 10" key="1">
    <citation type="submission" date="2024-06" db="EMBL/GenBank/DDBJ databases">
        <title>Complete genome of Phlyctema vagabunda strain 19-DSS-EL-015.</title>
        <authorList>
            <person name="Fiorenzani C."/>
        </authorList>
    </citation>
    <scope>NUCLEOTIDE SEQUENCE [LARGE SCALE GENOMIC DNA]</scope>
    <source>
        <strain evidence="9 10">19-DSS-EL-015</strain>
    </source>
</reference>
<dbReference type="InterPro" id="IPR049326">
    <property type="entry name" value="Rhodopsin_dom_fungi"/>
</dbReference>
<comment type="similarity">
    <text evidence="5">Belongs to the SAT4 family.</text>
</comment>
<protein>
    <recommendedName>
        <fullName evidence="8">Rhodopsin domain-containing protein</fullName>
    </recommendedName>
</protein>
<evidence type="ECO:0000313" key="10">
    <source>
        <dbReference type="Proteomes" id="UP001629113"/>
    </source>
</evidence>
<dbReference type="EMBL" id="JBFCZG010000003">
    <property type="protein sequence ID" value="KAL3424966.1"/>
    <property type="molecule type" value="Genomic_DNA"/>
</dbReference>
<feature type="domain" description="Rhodopsin" evidence="8">
    <location>
        <begin position="92"/>
        <end position="334"/>
    </location>
</feature>
<organism evidence="9 10">
    <name type="scientific">Phlyctema vagabunda</name>
    <dbReference type="NCBI Taxonomy" id="108571"/>
    <lineage>
        <taxon>Eukaryota</taxon>
        <taxon>Fungi</taxon>
        <taxon>Dikarya</taxon>
        <taxon>Ascomycota</taxon>
        <taxon>Pezizomycotina</taxon>
        <taxon>Leotiomycetes</taxon>
        <taxon>Helotiales</taxon>
        <taxon>Dermateaceae</taxon>
        <taxon>Phlyctema</taxon>
    </lineage>
</organism>
<gene>
    <name evidence="9" type="ORF">PVAG01_04247</name>
</gene>
<evidence type="ECO:0000256" key="2">
    <source>
        <dbReference type="ARBA" id="ARBA00022692"/>
    </source>
</evidence>
<feature type="transmembrane region" description="Helical" evidence="7">
    <location>
        <begin position="75"/>
        <end position="95"/>
    </location>
</feature>
<comment type="caution">
    <text evidence="9">The sequence shown here is derived from an EMBL/GenBank/DDBJ whole genome shotgun (WGS) entry which is preliminary data.</text>
</comment>
<dbReference type="Pfam" id="PF20684">
    <property type="entry name" value="Fung_rhodopsin"/>
    <property type="match status" value="1"/>
</dbReference>
<evidence type="ECO:0000256" key="3">
    <source>
        <dbReference type="ARBA" id="ARBA00022989"/>
    </source>
</evidence>
<feature type="transmembrane region" description="Helical" evidence="7">
    <location>
        <begin position="276"/>
        <end position="295"/>
    </location>
</feature>
<keyword evidence="4 7" id="KW-0472">Membrane</keyword>
<evidence type="ECO:0000259" key="8">
    <source>
        <dbReference type="Pfam" id="PF20684"/>
    </source>
</evidence>
<name>A0ABR4PNP8_9HELO</name>
<dbReference type="PANTHER" id="PTHR33048">
    <property type="entry name" value="PTH11-LIKE INTEGRAL MEMBRANE PROTEIN (AFU_ORTHOLOGUE AFUA_5G11245)"/>
    <property type="match status" value="1"/>
</dbReference>
<evidence type="ECO:0000256" key="4">
    <source>
        <dbReference type="ARBA" id="ARBA00023136"/>
    </source>
</evidence>
<dbReference type="InterPro" id="IPR052337">
    <property type="entry name" value="SAT4-like"/>
</dbReference>
<feature type="transmembrane region" description="Helical" evidence="7">
    <location>
        <begin position="160"/>
        <end position="177"/>
    </location>
</feature>
<sequence length="456" mass="50171">MSSTIAATASATLATAIPSGTISALIGQPPATETDYWVVKYLLLAFGLNTDPMKGIAIPPRRPVPYEFETRGPGIIVSMSVAIGFMVLITGLRLGMRLFRRGLLVGLDDVFIVPGVLLAVAWPSLQIVAAKYGGAGKHIYDLTYEEYAIFKTTTNICKPIFFVGVGMIKVSICFFNRRLTSLTGRAWKIYNNVFLALLFVYILVSLFWTIFQCKPAYGGWDPIRIGKEGKKAVCQSDNIVGSALSVIHVIMDFGLLAVPVIVLWKVKMGFRTKARLYLVFTIGGMSVIGSIIRQIEQGRLKSDVTFTFVALQNWTLVDLTFGVAAASLPILSAFIPQKWKSVKGSRQTPGYTGYADKSQKGPYIRSTRRTSISGQRDRTDSEENIVRTDEVELTFQKRNADSKVLDMDSGSAATSFNSTLRSKPSQRELTDRNDLEFGQDGVISKSGHQAWIGEAR</sequence>
<evidence type="ECO:0000313" key="9">
    <source>
        <dbReference type="EMBL" id="KAL3424966.1"/>
    </source>
</evidence>
<evidence type="ECO:0000256" key="7">
    <source>
        <dbReference type="SAM" id="Phobius"/>
    </source>
</evidence>
<feature type="region of interest" description="Disordered" evidence="6">
    <location>
        <begin position="343"/>
        <end position="382"/>
    </location>
</feature>
<evidence type="ECO:0000256" key="1">
    <source>
        <dbReference type="ARBA" id="ARBA00004141"/>
    </source>
</evidence>
<feature type="transmembrane region" description="Helical" evidence="7">
    <location>
        <begin position="315"/>
        <end position="336"/>
    </location>
</feature>
<feature type="transmembrane region" description="Helical" evidence="7">
    <location>
        <begin position="239"/>
        <end position="264"/>
    </location>
</feature>
<evidence type="ECO:0000256" key="6">
    <source>
        <dbReference type="SAM" id="MobiDB-lite"/>
    </source>
</evidence>
<proteinExistence type="inferred from homology"/>
<keyword evidence="3 7" id="KW-1133">Transmembrane helix</keyword>
<keyword evidence="2 7" id="KW-0812">Transmembrane</keyword>
<dbReference type="Proteomes" id="UP001629113">
    <property type="component" value="Unassembled WGS sequence"/>
</dbReference>
<keyword evidence="10" id="KW-1185">Reference proteome</keyword>